<organism evidence="1 2">
    <name type="scientific">Arsenophonus nasoniae</name>
    <name type="common">son-killer infecting Nasonia vitripennis</name>
    <dbReference type="NCBI Taxonomy" id="638"/>
    <lineage>
        <taxon>Bacteria</taxon>
        <taxon>Pseudomonadati</taxon>
        <taxon>Pseudomonadota</taxon>
        <taxon>Gammaproteobacteria</taxon>
        <taxon>Enterobacterales</taxon>
        <taxon>Morganellaceae</taxon>
        <taxon>Arsenophonus</taxon>
    </lineage>
</organism>
<dbReference type="Proteomes" id="UP001177592">
    <property type="component" value="Plasmid paNv_CAN17"/>
</dbReference>
<gene>
    <name evidence="1" type="ORF">QE258_28105</name>
</gene>
<name>A0ABY8NXV2_9GAMM</name>
<reference evidence="1" key="1">
    <citation type="submission" date="2023-04" db="EMBL/GenBank/DDBJ databases">
        <title>Genome dynamics across the evolutionary transition to endosymbiosis.</title>
        <authorList>
            <person name="Siozios S."/>
            <person name="Nadal-Jimenez P."/>
            <person name="Azagi T."/>
            <person name="Sprong H."/>
            <person name="Frost C.L."/>
            <person name="Parratt S.R."/>
            <person name="Taylor G."/>
            <person name="Brettell L."/>
            <person name="Lew K.C."/>
            <person name="Croft L."/>
            <person name="King K.C."/>
            <person name="Brockhurst M.A."/>
            <person name="Hypsa V."/>
            <person name="Novakova E."/>
            <person name="Darby A.C."/>
            <person name="Hurst G.D.D."/>
        </authorList>
    </citation>
    <scope>NUCLEOTIDE SEQUENCE</scope>
    <source>
        <strain evidence="1">ANv_CAN</strain>
        <plasmid evidence="1">paNv_CAN17</plasmid>
    </source>
</reference>
<proteinExistence type="predicted"/>
<geneLocation type="plasmid" evidence="1 2">
    <name>paNv_CAN17</name>
</geneLocation>
<dbReference type="RefSeq" id="WP_280632712.1">
    <property type="nucleotide sequence ID" value="NZ_CP123540.1"/>
</dbReference>
<keyword evidence="2" id="KW-1185">Reference proteome</keyword>
<sequence length="167" mass="20024">MKEGRKLNRTITFKISEEEDEFLDEVINRFFKRSGIKLSKGTLIRRYCNHAKLMMNSPKYIQSQYNIDGLLDIRVYDVSKITNRKQETLKKKRKGELINDSFKVNKIMKFRLSEEDRHVMEMKKKDIEKMTGINLSMADFIRFCINAERDYMKIQDKGQETHKDKKE</sequence>
<evidence type="ECO:0000313" key="2">
    <source>
        <dbReference type="Proteomes" id="UP001177592"/>
    </source>
</evidence>
<protein>
    <submittedName>
        <fullName evidence="1">Uncharacterized protein</fullName>
    </submittedName>
</protein>
<keyword evidence="1" id="KW-0614">Plasmid</keyword>
<dbReference type="EMBL" id="CP123540">
    <property type="protein sequence ID" value="WGM09205.1"/>
    <property type="molecule type" value="Genomic_DNA"/>
</dbReference>
<evidence type="ECO:0000313" key="1">
    <source>
        <dbReference type="EMBL" id="WGM09205.1"/>
    </source>
</evidence>
<accession>A0ABY8NXV2</accession>